<dbReference type="Proteomes" id="UP000602510">
    <property type="component" value="Unassembled WGS sequence"/>
</dbReference>
<evidence type="ECO:0000313" key="3">
    <source>
        <dbReference type="Proteomes" id="UP000602510"/>
    </source>
</evidence>
<keyword evidence="3" id="KW-1185">Reference proteome</keyword>
<sequence>MDLGSDIASDSEDDSVSTSDSEYAATSPSLPEGEEGNLGRQKCWEEKEDEIERFTTSVVAMTYVKKKTIISTALAVAMGAGVPVRRRGDGSGDYKFIVEGMYKKVKSIQEYPLLKMWSVFPGWSNAVRFRPTSLCCKT</sequence>
<proteinExistence type="predicted"/>
<evidence type="ECO:0000313" key="2">
    <source>
        <dbReference type="EMBL" id="KAF4033066.1"/>
    </source>
</evidence>
<name>A0A833WPJ2_PHYIN</name>
<accession>A0A833WPJ2</accession>
<organism evidence="2 3">
    <name type="scientific">Phytophthora infestans</name>
    <name type="common">Potato late blight agent</name>
    <name type="synonym">Botrytis infestans</name>
    <dbReference type="NCBI Taxonomy" id="4787"/>
    <lineage>
        <taxon>Eukaryota</taxon>
        <taxon>Sar</taxon>
        <taxon>Stramenopiles</taxon>
        <taxon>Oomycota</taxon>
        <taxon>Peronosporomycetes</taxon>
        <taxon>Peronosporales</taxon>
        <taxon>Peronosporaceae</taxon>
        <taxon>Phytophthora</taxon>
    </lineage>
</organism>
<protein>
    <submittedName>
        <fullName evidence="2">Uncharacterized protein</fullName>
    </submittedName>
</protein>
<comment type="caution">
    <text evidence="2">The sequence shown here is derived from an EMBL/GenBank/DDBJ whole genome shotgun (WGS) entry which is preliminary data.</text>
</comment>
<gene>
    <name evidence="2" type="ORF">GN244_ATG14949</name>
</gene>
<evidence type="ECO:0000256" key="1">
    <source>
        <dbReference type="SAM" id="MobiDB-lite"/>
    </source>
</evidence>
<feature type="region of interest" description="Disordered" evidence="1">
    <location>
        <begin position="1"/>
        <end position="41"/>
    </location>
</feature>
<dbReference type="EMBL" id="WSZM01000435">
    <property type="protein sequence ID" value="KAF4033066.1"/>
    <property type="molecule type" value="Genomic_DNA"/>
</dbReference>
<dbReference type="AlphaFoldDB" id="A0A833WPJ2"/>
<reference evidence="2" key="1">
    <citation type="submission" date="2020-04" db="EMBL/GenBank/DDBJ databases">
        <title>Hybrid Assembly of Korean Phytophthora infestans isolates.</title>
        <authorList>
            <person name="Prokchorchik M."/>
            <person name="Lee Y."/>
            <person name="Seo J."/>
            <person name="Cho J.-H."/>
            <person name="Park Y.-E."/>
            <person name="Jang D.-C."/>
            <person name="Im J.-S."/>
            <person name="Choi J.-G."/>
            <person name="Park H.-J."/>
            <person name="Lee G.-B."/>
            <person name="Lee Y.-G."/>
            <person name="Hong S.-Y."/>
            <person name="Cho K."/>
            <person name="Sohn K.H."/>
        </authorList>
    </citation>
    <scope>NUCLEOTIDE SEQUENCE</scope>
    <source>
        <strain evidence="2">KR_1_A1</strain>
    </source>
</reference>